<organism evidence="5 6">
    <name type="scientific">Paenibacillus helianthi</name>
    <dbReference type="NCBI Taxonomy" id="1349432"/>
    <lineage>
        <taxon>Bacteria</taxon>
        <taxon>Bacillati</taxon>
        <taxon>Bacillota</taxon>
        <taxon>Bacilli</taxon>
        <taxon>Bacillales</taxon>
        <taxon>Paenibacillaceae</taxon>
        <taxon>Paenibacillus</taxon>
    </lineage>
</organism>
<evidence type="ECO:0000256" key="2">
    <source>
        <dbReference type="ARBA" id="ARBA00023235"/>
    </source>
</evidence>
<evidence type="ECO:0000259" key="4">
    <source>
        <dbReference type="Pfam" id="PF01370"/>
    </source>
</evidence>
<evidence type="ECO:0000313" key="5">
    <source>
        <dbReference type="EMBL" id="OKP80716.1"/>
    </source>
</evidence>
<evidence type="ECO:0000313" key="6">
    <source>
        <dbReference type="Proteomes" id="UP000186058"/>
    </source>
</evidence>
<feature type="domain" description="NAD-dependent epimerase/dehydratase" evidence="4">
    <location>
        <begin position="2"/>
        <end position="242"/>
    </location>
</feature>
<reference evidence="5 6" key="1">
    <citation type="submission" date="2016-03" db="EMBL/GenBank/DDBJ databases">
        <authorList>
            <person name="Sant'Anna F.H."/>
            <person name="Ambrosini A."/>
            <person name="Souza R."/>
            <person name="Bach E."/>
            <person name="Fernandes G."/>
            <person name="Balsanelli E."/>
            <person name="Baura V.A."/>
            <person name="Souza E.M."/>
            <person name="Passaglia L."/>
        </authorList>
    </citation>
    <scope>NUCLEOTIDE SEQUENCE [LARGE SCALE GENOMIC DNA]</scope>
    <source>
        <strain evidence="5 6">P26E</strain>
    </source>
</reference>
<protein>
    <recommendedName>
        <fullName evidence="4">NAD-dependent epimerase/dehydratase domain-containing protein</fullName>
    </recommendedName>
</protein>
<dbReference type="Proteomes" id="UP000186058">
    <property type="component" value="Unassembled WGS sequence"/>
</dbReference>
<dbReference type="InterPro" id="IPR036291">
    <property type="entry name" value="NAD(P)-bd_dom_sf"/>
</dbReference>
<keyword evidence="2" id="KW-0413">Isomerase</keyword>
<evidence type="ECO:0000256" key="1">
    <source>
        <dbReference type="ARBA" id="ARBA00022857"/>
    </source>
</evidence>
<comment type="caution">
    <text evidence="5">The sequence shown here is derived from an EMBL/GenBank/DDBJ whole genome shotgun (WGS) entry which is preliminary data.</text>
</comment>
<dbReference type="EMBL" id="LVWI01000081">
    <property type="protein sequence ID" value="OKP80716.1"/>
    <property type="molecule type" value="Genomic_DNA"/>
</dbReference>
<dbReference type="InterPro" id="IPR011912">
    <property type="entry name" value="Heptose_epim"/>
</dbReference>
<dbReference type="SUPFAM" id="SSF51735">
    <property type="entry name" value="NAD(P)-binding Rossmann-fold domains"/>
    <property type="match status" value="1"/>
</dbReference>
<dbReference type="PANTHER" id="PTHR43103:SF3">
    <property type="entry name" value="ADP-L-GLYCERO-D-MANNO-HEPTOSE-6-EPIMERASE"/>
    <property type="match status" value="1"/>
</dbReference>
<keyword evidence="3" id="KW-0119">Carbohydrate metabolism</keyword>
<dbReference type="Pfam" id="PF01370">
    <property type="entry name" value="Epimerase"/>
    <property type="match status" value="1"/>
</dbReference>
<dbReference type="Gene3D" id="3.90.25.10">
    <property type="entry name" value="UDP-galactose 4-epimerase, domain 1"/>
    <property type="match status" value="1"/>
</dbReference>
<dbReference type="PANTHER" id="PTHR43103">
    <property type="entry name" value="NUCLEOSIDE-DIPHOSPHATE-SUGAR EPIMERASE"/>
    <property type="match status" value="1"/>
</dbReference>
<keyword evidence="1" id="KW-0521">NADP</keyword>
<gene>
    <name evidence="5" type="ORF">A3844_26910</name>
</gene>
<dbReference type="InterPro" id="IPR001509">
    <property type="entry name" value="Epimerase_deHydtase"/>
</dbReference>
<name>A0ABX3EI86_9BACL</name>
<dbReference type="RefSeq" id="WP_074109119.1">
    <property type="nucleotide sequence ID" value="NZ_LVWI01000081.1"/>
</dbReference>
<dbReference type="NCBIfam" id="TIGR02197">
    <property type="entry name" value="heptose_epim"/>
    <property type="match status" value="1"/>
</dbReference>
<evidence type="ECO:0000256" key="3">
    <source>
        <dbReference type="ARBA" id="ARBA00023277"/>
    </source>
</evidence>
<dbReference type="Gene3D" id="3.40.50.720">
    <property type="entry name" value="NAD(P)-binding Rossmann-like Domain"/>
    <property type="match status" value="1"/>
</dbReference>
<proteinExistence type="predicted"/>
<accession>A0ABX3EI86</accession>
<sequence>MIIVTGGAGFIGSNLVRRLNQLGEDNVIIADRVSPHTLGNLKGLRYNMILSPDELQERMSDPFFASEVDFIFHEGACSDTMETDSDYLYANNFLYSKKLLDLSLKNRIPFVYASSASIYGQGTGGFVEDCSKCKKPMNLYAHSKYLFDQYVTSILPDAESQIVGLRYFNVYGSGEAHKGRMASMIYKMYFQLKEHGEIKLFRGTEADRDGEQRRDFIHVNDVIDINLFFLQRPAISGIFNCGTGISCSFNDIAWTMIGTLGYGRLTYIDFPEELIGKYQMFTESNNNKLRNAGYLSEYTSIQEGLKQYLNYLCENNPIMKEKLL</sequence>
<keyword evidence="6" id="KW-1185">Reference proteome</keyword>